<dbReference type="GO" id="GO:0030178">
    <property type="term" value="P:negative regulation of Wnt signaling pathway"/>
    <property type="evidence" value="ECO:0007669"/>
    <property type="project" value="InterPro"/>
</dbReference>
<feature type="compositionally biased region" description="Basic and acidic residues" evidence="10">
    <location>
        <begin position="522"/>
        <end position="547"/>
    </location>
</feature>
<accession>A0A498L1S4</accession>
<protein>
    <recommendedName>
        <fullName evidence="9">Protein APCDD1</fullName>
    </recommendedName>
</protein>
<dbReference type="InterPro" id="IPR042425">
    <property type="entry name" value="APCDD1"/>
</dbReference>
<dbReference type="EMBL" id="QBIY01013549">
    <property type="protein sequence ID" value="RXN02390.1"/>
    <property type="molecule type" value="Genomic_DNA"/>
</dbReference>
<sequence>MPKEGREVRLEVYVNGAFYSADSYWASDDKDVQLEFEITNAIYDFIGCDASREIDVQLEVETDDHVSVSYCSPGDTKVQLEVDGNENISVCEVEDLQLEMDKNDSIPELKCFALVAEEQSDQSGLDAVRNNSRTEDLDSSSEREWDLDDSEELRVLEPHPKEDLNGPPKCDWGVVGWDLIGIEQPCIPKPEANLVGSFQPKLDLVGPQKSCVSQTEDLDSSSEREWDLDDSEELRVPEPHPKEDLNGPPKRDWGVVGWDLVGIEQPCIPEPEANLVGSFQPKLDLVGPQKSCVSQTEPEPEEDLDSWILDTEYECDLVDLVDLYAPGPSDPELHPEEDLDDPPEHEWGVVDSVVRAHSLDRTKVPMAVKEEMPKEGREVRLEVYVNGAFYSADSYWASDEKDVQLEFEITDAIYDFIGCDASREIDVQLEVETDDHVSISYCSPGDMKVQLEVDGNENISVCEVEDLQLEMDKNDSIPELKCFALVAEEQSDQSGLDAVKNNSQTEDLDSSECEWDLDDYEELRSPDPNKPEPHPKEDLNGPPKRDWGVVGWDLKRGGIAETDRQKCCEFLSSWSPAVSQDVAFQKTFSSNNRDRKSEQQRLKAADRCEVRPGPEFITRSYRFLPNNTFQAHQFYYADNHCTTPSYTLLVRGRVRLRQASWIVRGGTEADYQIHSTRLVCHSASVARDLAQRLKRSCGDVGSWLPNVSYELWSDEGGCDCSRALNFAMHELQLLRVEKQYLHHNLEELLEELYLGDIHTEPTQRMFYRPSSYQPALQNAQNHDLSCMACRIISRSDEFHPPVLPPRPDLTVTLTGHWASRRCEVRPEVLFLTRHFIFHDNNHTWEGHYYHYSDPACKHPTFSLFARGRYSRGLRSTRVTGGTEFVFKVNHMRVMPMDLATTSLLNVFNGNGCGVQGSWQVGVEQDVTPTNGCVALGIRLPHTEYELFRMERDAEGRYLLFNGQRPSDGSSPDRPERRPTSYQTPMVQCSAGGPRRDGTIENCCTGIALYENKALRFHSRRDFTS</sequence>
<feature type="region of interest" description="Disordered" evidence="10">
    <location>
        <begin position="209"/>
        <end position="250"/>
    </location>
</feature>
<evidence type="ECO:0000256" key="7">
    <source>
        <dbReference type="ARBA" id="ARBA00023180"/>
    </source>
</evidence>
<gene>
    <name evidence="12" type="ORF">ROHU_013775</name>
</gene>
<dbReference type="GO" id="GO:0016055">
    <property type="term" value="P:Wnt signaling pathway"/>
    <property type="evidence" value="ECO:0007669"/>
    <property type="project" value="UniProtKB-KW"/>
</dbReference>
<feature type="domain" description="APCDD1" evidence="11">
    <location>
        <begin position="806"/>
        <end position="994"/>
    </location>
</feature>
<feature type="compositionally biased region" description="Acidic residues" evidence="10">
    <location>
        <begin position="506"/>
        <end position="521"/>
    </location>
</feature>
<feature type="compositionally biased region" description="Basic and acidic residues" evidence="10">
    <location>
        <begin position="233"/>
        <end position="250"/>
    </location>
</feature>
<dbReference type="GO" id="GO:0017147">
    <property type="term" value="F:Wnt-protein binding"/>
    <property type="evidence" value="ECO:0007669"/>
    <property type="project" value="InterPro"/>
</dbReference>
<proteinExistence type="inferred from homology"/>
<feature type="region of interest" description="Disordered" evidence="10">
    <location>
        <begin position="493"/>
        <end position="547"/>
    </location>
</feature>
<reference evidence="12 13" key="1">
    <citation type="submission" date="2018-03" db="EMBL/GenBank/DDBJ databases">
        <title>Draft genome sequence of Rohu Carp (Labeo rohita).</title>
        <authorList>
            <person name="Das P."/>
            <person name="Kushwaha B."/>
            <person name="Joshi C.G."/>
            <person name="Kumar D."/>
            <person name="Nagpure N.S."/>
            <person name="Sahoo L."/>
            <person name="Das S.P."/>
            <person name="Bit A."/>
            <person name="Patnaik S."/>
            <person name="Meher P.K."/>
            <person name="Jayasankar P."/>
            <person name="Koringa P.G."/>
            <person name="Patel N.V."/>
            <person name="Hinsu A.T."/>
            <person name="Kumar R."/>
            <person name="Pandey M."/>
            <person name="Agarwal S."/>
            <person name="Srivastava S."/>
            <person name="Singh M."/>
            <person name="Iquebal M.A."/>
            <person name="Jaiswal S."/>
            <person name="Angadi U.B."/>
            <person name="Kumar N."/>
            <person name="Raza M."/>
            <person name="Shah T.M."/>
            <person name="Rai A."/>
            <person name="Jena J.K."/>
        </authorList>
    </citation>
    <scope>NUCLEOTIDE SEQUENCE [LARGE SCALE GENOMIC DNA]</scope>
    <source>
        <strain evidence="12">DASCIFA01</strain>
        <tissue evidence="12">Testis</tissue>
    </source>
</reference>
<feature type="region of interest" description="Disordered" evidence="10">
    <location>
        <begin position="123"/>
        <end position="152"/>
    </location>
</feature>
<keyword evidence="7" id="KW-0325">Glycoprotein</keyword>
<name>A0A498L1S4_LABRO</name>
<dbReference type="InterPro" id="IPR029405">
    <property type="entry name" value="APCDD1_dom"/>
</dbReference>
<evidence type="ECO:0000313" key="13">
    <source>
        <dbReference type="Proteomes" id="UP000290572"/>
    </source>
</evidence>
<comment type="subcellular location">
    <subcellularLocation>
        <location evidence="1">Cell membrane</location>
        <topology evidence="1">Single-pass type I membrane protein</topology>
    </subcellularLocation>
</comment>
<keyword evidence="6" id="KW-0472">Membrane</keyword>
<keyword evidence="5" id="KW-0732">Signal</keyword>
<dbReference type="STRING" id="84645.A0A498L1S4"/>
<evidence type="ECO:0000313" key="12">
    <source>
        <dbReference type="EMBL" id="RXN02390.1"/>
    </source>
</evidence>
<evidence type="ECO:0000259" key="11">
    <source>
        <dbReference type="SMART" id="SM01352"/>
    </source>
</evidence>
<dbReference type="GO" id="GO:0005886">
    <property type="term" value="C:plasma membrane"/>
    <property type="evidence" value="ECO:0007669"/>
    <property type="project" value="UniProtKB-SubCell"/>
</dbReference>
<evidence type="ECO:0000256" key="4">
    <source>
        <dbReference type="ARBA" id="ARBA00022692"/>
    </source>
</evidence>
<organism evidence="12 13">
    <name type="scientific">Labeo rohita</name>
    <name type="common">Indian major carp</name>
    <name type="synonym">Cyprinus rohita</name>
    <dbReference type="NCBI Taxonomy" id="84645"/>
    <lineage>
        <taxon>Eukaryota</taxon>
        <taxon>Metazoa</taxon>
        <taxon>Chordata</taxon>
        <taxon>Craniata</taxon>
        <taxon>Vertebrata</taxon>
        <taxon>Euteleostomi</taxon>
        <taxon>Actinopterygii</taxon>
        <taxon>Neopterygii</taxon>
        <taxon>Teleostei</taxon>
        <taxon>Ostariophysi</taxon>
        <taxon>Cypriniformes</taxon>
        <taxon>Cyprinidae</taxon>
        <taxon>Labeoninae</taxon>
        <taxon>Labeonini</taxon>
        <taxon>Labeo</taxon>
    </lineage>
</organism>
<evidence type="ECO:0000256" key="5">
    <source>
        <dbReference type="ARBA" id="ARBA00022729"/>
    </source>
</evidence>
<feature type="compositionally biased region" description="Basic and acidic residues" evidence="10">
    <location>
        <begin position="132"/>
        <end position="144"/>
    </location>
</feature>
<feature type="compositionally biased region" description="Acidic residues" evidence="10">
    <location>
        <begin position="216"/>
        <end position="232"/>
    </location>
</feature>
<feature type="domain" description="APCDD1" evidence="11">
    <location>
        <begin position="580"/>
        <end position="805"/>
    </location>
</feature>
<keyword evidence="3" id="KW-0879">Wnt signaling pathway</keyword>
<dbReference type="AlphaFoldDB" id="A0A498L1S4"/>
<feature type="region of interest" description="Disordered" evidence="10">
    <location>
        <begin position="960"/>
        <end position="992"/>
    </location>
</feature>
<dbReference type="PANTHER" id="PTHR31021:SF2">
    <property type="entry name" value="PROTEIN APCDD1"/>
    <property type="match status" value="1"/>
</dbReference>
<keyword evidence="4" id="KW-0812">Transmembrane</keyword>
<evidence type="ECO:0000256" key="1">
    <source>
        <dbReference type="ARBA" id="ARBA00004251"/>
    </source>
</evidence>
<dbReference type="SMART" id="SM01352">
    <property type="entry name" value="APCDDC"/>
    <property type="match status" value="2"/>
</dbReference>
<keyword evidence="13" id="KW-1185">Reference proteome</keyword>
<dbReference type="Proteomes" id="UP000290572">
    <property type="component" value="Unassembled WGS sequence"/>
</dbReference>
<evidence type="ECO:0000256" key="10">
    <source>
        <dbReference type="SAM" id="MobiDB-lite"/>
    </source>
</evidence>
<evidence type="ECO:0000256" key="9">
    <source>
        <dbReference type="ARBA" id="ARBA00040474"/>
    </source>
</evidence>
<comment type="caution">
    <text evidence="12">The sequence shown here is derived from an EMBL/GenBank/DDBJ whole genome shotgun (WGS) entry which is preliminary data.</text>
</comment>
<evidence type="ECO:0000256" key="3">
    <source>
        <dbReference type="ARBA" id="ARBA00022687"/>
    </source>
</evidence>
<evidence type="ECO:0000256" key="6">
    <source>
        <dbReference type="ARBA" id="ARBA00023136"/>
    </source>
</evidence>
<dbReference type="PANTHER" id="PTHR31021">
    <property type="entry name" value="ADENOMATOSIS POLYPOSIS COLI DOWN-REGULATED 1"/>
    <property type="match status" value="1"/>
</dbReference>
<evidence type="ECO:0000256" key="2">
    <source>
        <dbReference type="ARBA" id="ARBA00022475"/>
    </source>
</evidence>
<dbReference type="Pfam" id="PF14921">
    <property type="entry name" value="APCDDC"/>
    <property type="match status" value="2"/>
</dbReference>
<evidence type="ECO:0000256" key="8">
    <source>
        <dbReference type="ARBA" id="ARBA00038384"/>
    </source>
</evidence>
<keyword evidence="2" id="KW-1003">Cell membrane</keyword>
<comment type="similarity">
    <text evidence="8">Belongs to the APCDD1 family.</text>
</comment>